<comment type="subunit">
    <text evidence="9">Heterooctamer of four alpha and four beta subunits.</text>
</comment>
<evidence type="ECO:0000256" key="10">
    <source>
        <dbReference type="PIRSR" id="PIRSR006246-1"/>
    </source>
</evidence>
<evidence type="ECO:0000256" key="8">
    <source>
        <dbReference type="ARBA" id="ARBA00023317"/>
    </source>
</evidence>
<dbReference type="GO" id="GO:0004068">
    <property type="term" value="F:aspartate 1-decarboxylase activity"/>
    <property type="evidence" value="ECO:0007669"/>
    <property type="project" value="UniProtKB-UniRule"/>
</dbReference>
<comment type="pathway">
    <text evidence="9">Cofactor biosynthesis; (R)-pantothenate biosynthesis; beta-alanine from L-aspartate: step 1/1.</text>
</comment>
<keyword evidence="8 9" id="KW-0670">Pyruvate</keyword>
<feature type="binding site" evidence="9 11">
    <location>
        <begin position="73"/>
        <end position="75"/>
    </location>
    <ligand>
        <name>substrate</name>
    </ligand>
</feature>
<comment type="subcellular location">
    <subcellularLocation>
        <location evidence="9">Cytoplasm</location>
    </subcellularLocation>
</comment>
<keyword evidence="5 9" id="KW-0865">Zymogen</keyword>
<feature type="binding site" evidence="9 11">
    <location>
        <position position="57"/>
    </location>
    <ligand>
        <name>substrate</name>
    </ligand>
</feature>
<feature type="chain" id="PRO_5011837426" description="Aspartate 1-decarboxylase beta chain" evidence="9 13">
    <location>
        <begin position="1"/>
        <end position="24"/>
    </location>
</feature>
<evidence type="ECO:0000256" key="2">
    <source>
        <dbReference type="ARBA" id="ARBA00022655"/>
    </source>
</evidence>
<dbReference type="PANTHER" id="PTHR21012:SF0">
    <property type="entry name" value="ASPARTATE 1-DECARBOXYLASE"/>
    <property type="match status" value="1"/>
</dbReference>
<comment type="similarity">
    <text evidence="9">Belongs to the PanD family.</text>
</comment>
<accession>A0A1G7T663</accession>
<dbReference type="GO" id="GO:0015940">
    <property type="term" value="P:pantothenate biosynthetic process"/>
    <property type="evidence" value="ECO:0007669"/>
    <property type="project" value="UniProtKB-UniRule"/>
</dbReference>
<dbReference type="OrthoDB" id="9803983at2"/>
<keyword evidence="15" id="KW-1185">Reference proteome</keyword>
<dbReference type="RefSeq" id="WP_092526381.1">
    <property type="nucleotide sequence ID" value="NZ_FNCI01000009.1"/>
</dbReference>
<evidence type="ECO:0000256" key="13">
    <source>
        <dbReference type="PIRSR" id="PIRSR006246-5"/>
    </source>
</evidence>
<evidence type="ECO:0000313" key="15">
    <source>
        <dbReference type="Proteomes" id="UP000198641"/>
    </source>
</evidence>
<dbReference type="InterPro" id="IPR009010">
    <property type="entry name" value="Asp_de-COase-like_dom_sf"/>
</dbReference>
<dbReference type="SUPFAM" id="SSF50692">
    <property type="entry name" value="ADC-like"/>
    <property type="match status" value="1"/>
</dbReference>
<evidence type="ECO:0000256" key="12">
    <source>
        <dbReference type="PIRSR" id="PIRSR006246-3"/>
    </source>
</evidence>
<dbReference type="AlphaFoldDB" id="A0A1G7T663"/>
<name>A0A1G7T663_9GAMM</name>
<keyword evidence="6 9" id="KW-0456">Lyase</keyword>
<evidence type="ECO:0000256" key="5">
    <source>
        <dbReference type="ARBA" id="ARBA00023145"/>
    </source>
</evidence>
<comment type="catalytic activity">
    <reaction evidence="9">
        <text>L-aspartate + H(+) = beta-alanine + CO2</text>
        <dbReference type="Rhea" id="RHEA:19497"/>
        <dbReference type="ChEBI" id="CHEBI:15378"/>
        <dbReference type="ChEBI" id="CHEBI:16526"/>
        <dbReference type="ChEBI" id="CHEBI:29991"/>
        <dbReference type="ChEBI" id="CHEBI:57966"/>
        <dbReference type="EC" id="4.1.1.11"/>
    </reaction>
</comment>
<dbReference type="PANTHER" id="PTHR21012">
    <property type="entry name" value="ASPARTATE 1-DECARBOXYLASE"/>
    <property type="match status" value="1"/>
</dbReference>
<dbReference type="EMBL" id="FNCI01000009">
    <property type="protein sequence ID" value="SDG30765.1"/>
    <property type="molecule type" value="Genomic_DNA"/>
</dbReference>
<sequence length="126" mass="13964">MYTIMLKAKLHMARVTHAVLNYEGSCAIDGELLDMAGIRENEQIQIYNVEGGQRFTTYAIRAEEGSKIISVNGAAAHQANVGDRVIICSYAHYDDREVEHHQPALVYLQEGNDVSHTSHAIPVQLA</sequence>
<dbReference type="HAMAP" id="MF_00446">
    <property type="entry name" value="PanD"/>
    <property type="match status" value="1"/>
</dbReference>
<dbReference type="GO" id="GO:0006523">
    <property type="term" value="P:alanine biosynthetic process"/>
    <property type="evidence" value="ECO:0007669"/>
    <property type="project" value="InterPro"/>
</dbReference>
<dbReference type="Proteomes" id="UP000198641">
    <property type="component" value="Unassembled WGS sequence"/>
</dbReference>
<organism evidence="14 15">
    <name type="scientific">Onishia taeanensis</name>
    <dbReference type="NCBI Taxonomy" id="284577"/>
    <lineage>
        <taxon>Bacteria</taxon>
        <taxon>Pseudomonadati</taxon>
        <taxon>Pseudomonadota</taxon>
        <taxon>Gammaproteobacteria</taxon>
        <taxon>Oceanospirillales</taxon>
        <taxon>Halomonadaceae</taxon>
        <taxon>Onishia</taxon>
    </lineage>
</organism>
<evidence type="ECO:0000256" key="4">
    <source>
        <dbReference type="ARBA" id="ARBA00022813"/>
    </source>
</evidence>
<evidence type="ECO:0000313" key="14">
    <source>
        <dbReference type="EMBL" id="SDG30765.1"/>
    </source>
</evidence>
<dbReference type="GO" id="GO:0005829">
    <property type="term" value="C:cytosol"/>
    <property type="evidence" value="ECO:0007669"/>
    <property type="project" value="TreeGrafter"/>
</dbReference>
<protein>
    <recommendedName>
        <fullName evidence="9">Aspartate 1-decarboxylase</fullName>
        <ecNumber evidence="9">4.1.1.11</ecNumber>
    </recommendedName>
    <alternativeName>
        <fullName evidence="9">Aspartate alpha-decarboxylase</fullName>
    </alternativeName>
    <component>
        <recommendedName>
            <fullName evidence="9">Aspartate 1-decarboxylase beta chain</fullName>
        </recommendedName>
    </component>
    <component>
        <recommendedName>
            <fullName evidence="9">Aspartate 1-decarboxylase alpha chain</fullName>
        </recommendedName>
    </component>
</protein>
<evidence type="ECO:0000256" key="3">
    <source>
        <dbReference type="ARBA" id="ARBA00022793"/>
    </source>
</evidence>
<dbReference type="NCBIfam" id="TIGR00223">
    <property type="entry name" value="panD"/>
    <property type="match status" value="1"/>
</dbReference>
<keyword evidence="4 9" id="KW-0068">Autocatalytic cleavage</keyword>
<dbReference type="CDD" id="cd06919">
    <property type="entry name" value="Asp_decarbox"/>
    <property type="match status" value="1"/>
</dbReference>
<reference evidence="14 15" key="1">
    <citation type="submission" date="2016-10" db="EMBL/GenBank/DDBJ databases">
        <authorList>
            <person name="de Groot N.N."/>
        </authorList>
    </citation>
    <scope>NUCLEOTIDE SEQUENCE [LARGE SCALE GENOMIC DNA]</scope>
    <source>
        <strain evidence="14 15">BH539</strain>
    </source>
</reference>
<keyword evidence="2 9" id="KW-0566">Pantothenate biosynthesis</keyword>
<evidence type="ECO:0000256" key="6">
    <source>
        <dbReference type="ARBA" id="ARBA00023239"/>
    </source>
</evidence>
<dbReference type="UniPathway" id="UPA00028">
    <property type="reaction ID" value="UER00002"/>
</dbReference>
<dbReference type="EC" id="4.1.1.11" evidence="9"/>
<comment type="cofactor">
    <cofactor evidence="9 10">
        <name>pyruvate</name>
        <dbReference type="ChEBI" id="CHEBI:15361"/>
    </cofactor>
    <text evidence="9 10">Binds 1 pyruvoyl group covalently per subunit.</text>
</comment>
<evidence type="ECO:0000256" key="7">
    <source>
        <dbReference type="ARBA" id="ARBA00023270"/>
    </source>
</evidence>
<dbReference type="InterPro" id="IPR003190">
    <property type="entry name" value="Asp_decarbox"/>
</dbReference>
<keyword evidence="7 9" id="KW-0704">Schiff base</keyword>
<keyword evidence="3 9" id="KW-0210">Decarboxylase</keyword>
<evidence type="ECO:0000256" key="9">
    <source>
        <dbReference type="HAMAP-Rule" id="MF_00446"/>
    </source>
</evidence>
<dbReference type="Gene3D" id="2.40.40.20">
    <property type="match status" value="1"/>
</dbReference>
<comment type="function">
    <text evidence="9">Catalyzes the pyruvoyl-dependent decarboxylation of aspartate to produce beta-alanine.</text>
</comment>
<feature type="modified residue" description="Pyruvic acid (Ser)" evidence="9 12">
    <location>
        <position position="25"/>
    </location>
</feature>
<feature type="active site" description="Schiff-base intermediate with substrate; via pyruvic acid" evidence="9 10">
    <location>
        <position position="25"/>
    </location>
</feature>
<keyword evidence="1 9" id="KW-0963">Cytoplasm</keyword>
<feature type="chain" id="PRO_5011837424" description="Aspartate 1-decarboxylase alpha chain" evidence="9 13">
    <location>
        <begin position="25"/>
        <end position="126"/>
    </location>
</feature>
<evidence type="ECO:0000256" key="11">
    <source>
        <dbReference type="PIRSR" id="PIRSR006246-2"/>
    </source>
</evidence>
<feature type="active site" description="Proton donor" evidence="9 10">
    <location>
        <position position="58"/>
    </location>
</feature>
<gene>
    <name evidence="9" type="primary">panD</name>
    <name evidence="14" type="ORF">SAMN05216571_10923</name>
</gene>
<dbReference type="STRING" id="284577.SAMN05216571_10923"/>
<dbReference type="Pfam" id="PF02261">
    <property type="entry name" value="Asp_decarbox"/>
    <property type="match status" value="1"/>
</dbReference>
<proteinExistence type="inferred from homology"/>
<comment type="PTM">
    <text evidence="9 12">Is synthesized initially as an inactive proenzyme, which is activated by self-cleavage at a specific serine bond to produce a beta-subunit with a hydroxyl group at its C-terminus and an alpha-subunit with a pyruvoyl group at its N-terminus.</text>
</comment>
<evidence type="ECO:0000256" key="1">
    <source>
        <dbReference type="ARBA" id="ARBA00022490"/>
    </source>
</evidence>
<dbReference type="PIRSF" id="PIRSF006246">
    <property type="entry name" value="Asp_decarbox"/>
    <property type="match status" value="1"/>
</dbReference>